<dbReference type="RefSeq" id="WP_326705382.1">
    <property type="nucleotide sequence ID" value="NZ_CP109083.1"/>
</dbReference>
<accession>A0ABZ1EVQ3</accession>
<name>A0ABZ1EVQ3_9ACTN</name>
<sequence>MKWWQKQRSGDNSQNIQAVVANFGMGYEDVLAVVSNYVDVRLAALSQSAFEEARDRVEEFTVNYIHRIQGESPEVLQNTRDPGVQSALLDAQSAYAKMGDEDLGQVLVEMLAKRTETTERNVQQLALAEAIVATGKLSYKHVRVLTALFLTLAVTFGAPTSPEDLYQRLRNNLSPILAGLRFSDADVQYLADTGATRIELLSSRAIPSTLRETYPGLYCMGLDREIFPAVKKYENGPIIIPCIRNPALLQVNASSQSHLEALLPQFGLEGEKAELLTLLTGNPMDNTEVQRELTSRVPGMGEFIELWEGGVLKNSVPSIVGMAIAHANLKATSGGDFTADLNIWIS</sequence>
<dbReference type="Proteomes" id="UP001356428">
    <property type="component" value="Chromosome"/>
</dbReference>
<dbReference type="InterPro" id="IPR053773">
    <property type="entry name" value="Vpar_1526-like"/>
</dbReference>
<keyword evidence="2" id="KW-1185">Reference proteome</keyword>
<proteinExistence type="predicted"/>
<dbReference type="NCBIfam" id="NF045477">
    <property type="entry name" value="LPO_1073_dom"/>
    <property type="match status" value="1"/>
</dbReference>
<evidence type="ECO:0000313" key="2">
    <source>
        <dbReference type="Proteomes" id="UP001356428"/>
    </source>
</evidence>
<reference evidence="1 2" key="1">
    <citation type="submission" date="2022-10" db="EMBL/GenBank/DDBJ databases">
        <title>The complete genomes of actinobacterial strains from the NBC collection.</title>
        <authorList>
            <person name="Joergensen T.S."/>
            <person name="Alvarez Arevalo M."/>
            <person name="Sterndorff E.B."/>
            <person name="Faurdal D."/>
            <person name="Vuksanovic O."/>
            <person name="Mourched A.-S."/>
            <person name="Charusanti P."/>
            <person name="Shaw S."/>
            <person name="Blin K."/>
            <person name="Weber T."/>
        </authorList>
    </citation>
    <scope>NUCLEOTIDE SEQUENCE [LARGE SCALE GENOMIC DNA]</scope>
    <source>
        <strain evidence="1 2">NBC 01792</strain>
    </source>
</reference>
<gene>
    <name evidence="1" type="ORF">OG849_13610</name>
</gene>
<dbReference type="EMBL" id="CP109083">
    <property type="protein sequence ID" value="WSB08214.1"/>
    <property type="molecule type" value="Genomic_DNA"/>
</dbReference>
<evidence type="ECO:0000313" key="1">
    <source>
        <dbReference type="EMBL" id="WSB08214.1"/>
    </source>
</evidence>
<organism evidence="1 2">
    <name type="scientific">Streptomyces cyaneofuscatus</name>
    <dbReference type="NCBI Taxonomy" id="66883"/>
    <lineage>
        <taxon>Bacteria</taxon>
        <taxon>Bacillati</taxon>
        <taxon>Actinomycetota</taxon>
        <taxon>Actinomycetes</taxon>
        <taxon>Kitasatosporales</taxon>
        <taxon>Streptomycetaceae</taxon>
        <taxon>Streptomyces</taxon>
    </lineage>
</organism>
<protein>
    <submittedName>
        <fullName evidence="1">Uncharacterized protein</fullName>
    </submittedName>
</protein>